<evidence type="ECO:0000313" key="7">
    <source>
        <dbReference type="Proteomes" id="UP000018837"/>
    </source>
</evidence>
<keyword evidence="6" id="KW-0560">Oxidoreductase</keyword>
<dbReference type="InterPro" id="IPR053186">
    <property type="entry name" value="QDO-related"/>
</dbReference>
<feature type="binding site" evidence="2">
    <location>
        <position position="111"/>
    </location>
    <ligand>
        <name>Fe cation</name>
        <dbReference type="ChEBI" id="CHEBI:24875"/>
    </ligand>
</feature>
<name>W2C3D3_9BACT</name>
<gene>
    <name evidence="6" type="ORF">N425_08430</name>
</gene>
<dbReference type="Proteomes" id="UP000018837">
    <property type="component" value="Unassembled WGS sequence"/>
</dbReference>
<dbReference type="AlphaFoldDB" id="W2C3D3"/>
<dbReference type="GO" id="GO:0046872">
    <property type="term" value="F:metal ion binding"/>
    <property type="evidence" value="ECO:0007669"/>
    <property type="project" value="UniProtKB-KW"/>
</dbReference>
<dbReference type="InterPro" id="IPR011051">
    <property type="entry name" value="RmlC_Cupin_sf"/>
</dbReference>
<keyword evidence="2" id="KW-0408">Iron</keyword>
<comment type="similarity">
    <text evidence="1 3">Belongs to the pirin family.</text>
</comment>
<evidence type="ECO:0000259" key="4">
    <source>
        <dbReference type="Pfam" id="PF02678"/>
    </source>
</evidence>
<dbReference type="InterPro" id="IPR008778">
    <property type="entry name" value="Pirin_C_dom"/>
</dbReference>
<sequence length="292" mass="31849">MKAKSVQFVTAPQETHWVGDGFRVNNFIPALPGLAMTDMDPFILLDYNQPMEVAPTDAPRGVGVHPHRGFETVTLALKGRVEHHDSHGGGGVIGEGDVQWMTAARGVLHKEHYAADWARQGGTFHMVQLWVNLPARDKMGEPAYQAITNDRMGRYTSDDGRCTVEVVAGEYRGVRGPATTHSPMHLFRVRLAAGGRAEFSFSSAYNTVLLVLEGSVRIDGCTAVPTHNLAKFAHDGEAFTLEATDDALVLVMSGEPLREPIAAYGPFVMNTRAEIQAAFDDFNRGEFGQLAD</sequence>
<organism evidence="6 7">
    <name type="scientific">Tannerella sp. oral taxon BU063 isolate Cell 2</name>
    <dbReference type="NCBI Taxonomy" id="1411148"/>
    <lineage>
        <taxon>Bacteria</taxon>
        <taxon>Pseudomonadati</taxon>
        <taxon>Bacteroidota</taxon>
        <taxon>Bacteroidia</taxon>
        <taxon>Bacteroidales</taxon>
        <taxon>Tannerellaceae</taxon>
        <taxon>Tannerella</taxon>
    </lineage>
</organism>
<proteinExistence type="inferred from homology"/>
<feature type="domain" description="Pirin C-terminal" evidence="5">
    <location>
        <begin position="188"/>
        <end position="288"/>
    </location>
</feature>
<feature type="binding site" evidence="2">
    <location>
        <position position="65"/>
    </location>
    <ligand>
        <name>Fe cation</name>
        <dbReference type="ChEBI" id="CHEBI:24875"/>
    </ligand>
</feature>
<evidence type="ECO:0000256" key="1">
    <source>
        <dbReference type="ARBA" id="ARBA00008416"/>
    </source>
</evidence>
<dbReference type="PIRSF" id="PIRSF006232">
    <property type="entry name" value="Pirin"/>
    <property type="match status" value="1"/>
</dbReference>
<dbReference type="Pfam" id="PF05726">
    <property type="entry name" value="Pirin_C"/>
    <property type="match status" value="1"/>
</dbReference>
<keyword evidence="2" id="KW-0479">Metal-binding</keyword>
<dbReference type="Gene3D" id="2.60.120.10">
    <property type="entry name" value="Jelly Rolls"/>
    <property type="match status" value="2"/>
</dbReference>
<evidence type="ECO:0000256" key="3">
    <source>
        <dbReference type="RuleBase" id="RU003457"/>
    </source>
</evidence>
<evidence type="ECO:0000256" key="2">
    <source>
        <dbReference type="PIRSR" id="PIRSR006232-1"/>
    </source>
</evidence>
<dbReference type="CDD" id="cd02247">
    <property type="entry name" value="cupin_pirin_C"/>
    <property type="match status" value="1"/>
</dbReference>
<reference evidence="6 7" key="1">
    <citation type="submission" date="2013-11" db="EMBL/GenBank/DDBJ databases">
        <title>Single cell genomics of uncultured Tannerella BU063 (oral taxon 286).</title>
        <authorList>
            <person name="Beall C.J."/>
            <person name="Campbell A.G."/>
            <person name="Griffen A.L."/>
            <person name="Podar M."/>
            <person name="Leys E.J."/>
        </authorList>
    </citation>
    <scope>NUCLEOTIDE SEQUENCE [LARGE SCALE GENOMIC DNA]</scope>
    <source>
        <strain evidence="6">Cell 2</strain>
    </source>
</reference>
<accession>W2C3D3</accession>
<dbReference type="Pfam" id="PF02678">
    <property type="entry name" value="Pirin"/>
    <property type="match status" value="1"/>
</dbReference>
<dbReference type="GO" id="GO:0051213">
    <property type="term" value="F:dioxygenase activity"/>
    <property type="evidence" value="ECO:0007669"/>
    <property type="project" value="UniProtKB-KW"/>
</dbReference>
<feature type="domain" description="Pirin N-terminal" evidence="4">
    <location>
        <begin position="34"/>
        <end position="131"/>
    </location>
</feature>
<comment type="cofactor">
    <cofactor evidence="2">
        <name>Fe cation</name>
        <dbReference type="ChEBI" id="CHEBI:24875"/>
    </cofactor>
    <text evidence="2">Binds 1 Fe cation per subunit.</text>
</comment>
<dbReference type="EMBL" id="AYUF01000468">
    <property type="protein sequence ID" value="ETK01655.1"/>
    <property type="molecule type" value="Genomic_DNA"/>
</dbReference>
<comment type="caution">
    <text evidence="6">The sequence shown here is derived from an EMBL/GenBank/DDBJ whole genome shotgun (WGS) entry which is preliminary data.</text>
</comment>
<dbReference type="InterPro" id="IPR012093">
    <property type="entry name" value="Pirin"/>
</dbReference>
<protein>
    <submittedName>
        <fullName evidence="6">Quercetin 2,3-dioxygenase</fullName>
    </submittedName>
</protein>
<dbReference type="PATRIC" id="fig|1411148.3.peg.1313"/>
<evidence type="ECO:0000259" key="5">
    <source>
        <dbReference type="Pfam" id="PF05726"/>
    </source>
</evidence>
<dbReference type="PANTHER" id="PTHR43594">
    <property type="entry name" value="QUERCETIN 2,3-DIOXYGENASE"/>
    <property type="match status" value="1"/>
</dbReference>
<evidence type="ECO:0000313" key="6">
    <source>
        <dbReference type="EMBL" id="ETK01655.1"/>
    </source>
</evidence>
<feature type="binding site" evidence="2">
    <location>
        <position position="109"/>
    </location>
    <ligand>
        <name>Fe cation</name>
        <dbReference type="ChEBI" id="CHEBI:24875"/>
    </ligand>
</feature>
<dbReference type="InterPro" id="IPR003829">
    <property type="entry name" value="Pirin_N_dom"/>
</dbReference>
<dbReference type="SUPFAM" id="SSF51182">
    <property type="entry name" value="RmlC-like cupins"/>
    <property type="match status" value="1"/>
</dbReference>
<feature type="binding site" evidence="2">
    <location>
        <position position="67"/>
    </location>
    <ligand>
        <name>Fe cation</name>
        <dbReference type="ChEBI" id="CHEBI:24875"/>
    </ligand>
</feature>
<dbReference type="PANTHER" id="PTHR43594:SF1">
    <property type="entry name" value="QUERCETIN 2,3-DIOXYGENASE PA2418-RELATED"/>
    <property type="match status" value="1"/>
</dbReference>
<dbReference type="InterPro" id="IPR014710">
    <property type="entry name" value="RmlC-like_jellyroll"/>
</dbReference>
<keyword evidence="6" id="KW-0223">Dioxygenase</keyword>